<accession>A0A439CXH7</accession>
<evidence type="ECO:0000313" key="3">
    <source>
        <dbReference type="Proteomes" id="UP000286045"/>
    </source>
</evidence>
<comment type="caution">
    <text evidence="2">The sequence shown here is derived from an EMBL/GenBank/DDBJ whole genome shotgun (WGS) entry which is preliminary data.</text>
</comment>
<dbReference type="STRING" id="363999.A0A439CXH7"/>
<organism evidence="2 3">
    <name type="scientific">Xylaria grammica</name>
    <dbReference type="NCBI Taxonomy" id="363999"/>
    <lineage>
        <taxon>Eukaryota</taxon>
        <taxon>Fungi</taxon>
        <taxon>Dikarya</taxon>
        <taxon>Ascomycota</taxon>
        <taxon>Pezizomycotina</taxon>
        <taxon>Sordariomycetes</taxon>
        <taxon>Xylariomycetidae</taxon>
        <taxon>Xylariales</taxon>
        <taxon>Xylariaceae</taxon>
        <taxon>Xylaria</taxon>
    </lineage>
</organism>
<name>A0A439CXH7_9PEZI</name>
<dbReference type="Proteomes" id="UP000286045">
    <property type="component" value="Unassembled WGS sequence"/>
</dbReference>
<evidence type="ECO:0000256" key="1">
    <source>
        <dbReference type="SAM" id="MobiDB-lite"/>
    </source>
</evidence>
<dbReference type="EMBL" id="RYZI01000297">
    <property type="protein sequence ID" value="RWA06913.1"/>
    <property type="molecule type" value="Genomic_DNA"/>
</dbReference>
<gene>
    <name evidence="2" type="ORF">EKO27_g8178</name>
</gene>
<feature type="non-terminal residue" evidence="2">
    <location>
        <position position="1"/>
    </location>
</feature>
<keyword evidence="3" id="KW-1185">Reference proteome</keyword>
<sequence length="351" mass="37497">GRAVGDELTRGLAWRGGLPPSHIHVLPDSLRGLSGAQRRGLRMEALLFGTDERHEDPATVATRLVRISASGDASRVELTFAGDPGQTATIVRAIGPDRKSPLKSMDIDGPGGETIASILMPPMPSEDTGFEWYVPQWFGIVTSRGRQGIFGQQASINQASPIKPPSGFDVVGLHAILDPGRLDRAHGLIFIPRSSRGGPTRRTRPYLGPAATAAGLVSLRAVRGQRRQRHKEPRRQPYTARARGQEQGVRIVAVHVWGGGYLHGIQFEMENGARSPKWGKAGGEPSISFRAHAASGGTFSTLQDPARNIASAKETGKSIRGIVGLKFVIRKSSGFGSGVPGPVIVQGFTRP</sequence>
<evidence type="ECO:0000313" key="2">
    <source>
        <dbReference type="EMBL" id="RWA06913.1"/>
    </source>
</evidence>
<protein>
    <submittedName>
        <fullName evidence="2">Uncharacterized protein</fullName>
    </submittedName>
</protein>
<feature type="region of interest" description="Disordered" evidence="1">
    <location>
        <begin position="223"/>
        <end position="243"/>
    </location>
</feature>
<proteinExistence type="predicted"/>
<feature type="compositionally biased region" description="Basic residues" evidence="1">
    <location>
        <begin position="223"/>
        <end position="233"/>
    </location>
</feature>
<reference evidence="2 3" key="1">
    <citation type="submission" date="2018-12" db="EMBL/GenBank/DDBJ databases">
        <title>Draft genome sequence of Xylaria grammica IHI A82.</title>
        <authorList>
            <person name="Buettner E."/>
            <person name="Kellner H."/>
        </authorList>
    </citation>
    <scope>NUCLEOTIDE SEQUENCE [LARGE SCALE GENOMIC DNA]</scope>
    <source>
        <strain evidence="2 3">IHI A82</strain>
    </source>
</reference>
<dbReference type="AlphaFoldDB" id="A0A439CXH7"/>